<reference evidence="2 3" key="2">
    <citation type="journal article" date="2013" name="Plant Cell Physiol.">
        <title>Rice Annotation Project Database (RAP-DB): an integrative and interactive database for rice genomics.</title>
        <authorList>
            <person name="Sakai H."/>
            <person name="Lee S.S."/>
            <person name="Tanaka T."/>
            <person name="Numa H."/>
            <person name="Kim J."/>
            <person name="Kawahara Y."/>
            <person name="Wakimoto H."/>
            <person name="Yang C.C."/>
            <person name="Iwamoto M."/>
            <person name="Abe T."/>
            <person name="Yamada Y."/>
            <person name="Muto A."/>
            <person name="Inokuchi H."/>
            <person name="Ikemura T."/>
            <person name="Matsumoto T."/>
            <person name="Sasaki T."/>
            <person name="Itoh T."/>
        </authorList>
    </citation>
    <scope>NUCLEOTIDE SEQUENCE [LARGE SCALE GENOMIC DNA]</scope>
    <source>
        <strain evidence="3">cv. Nipponbare</strain>
    </source>
</reference>
<dbReference type="EMBL" id="AP014962">
    <property type="protein sequence ID" value="BAS98971.1"/>
    <property type="molecule type" value="Genomic_DNA"/>
</dbReference>
<reference evidence="2 3" key="3">
    <citation type="journal article" date="2013" name="Rice">
        <title>Improvement of the Oryza sativa Nipponbare reference genome using next generation sequence and optical map data.</title>
        <authorList>
            <person name="Kawahara Y."/>
            <person name="de la Bastide M."/>
            <person name="Hamilton J.P."/>
            <person name="Kanamori H."/>
            <person name="McCombie W.R."/>
            <person name="Ouyang S."/>
            <person name="Schwartz D.C."/>
            <person name="Tanaka T."/>
            <person name="Wu J."/>
            <person name="Zhou S."/>
            <person name="Childs K.L."/>
            <person name="Davidson R.M."/>
            <person name="Lin H."/>
            <person name="Quesada-Ocampo L."/>
            <person name="Vaillancourt B."/>
            <person name="Sakai H."/>
            <person name="Lee S.S."/>
            <person name="Kim J."/>
            <person name="Numa H."/>
            <person name="Itoh T."/>
            <person name="Buell C.R."/>
            <person name="Matsumoto T."/>
        </authorList>
    </citation>
    <scope>NUCLEOTIDE SEQUENCE [LARGE SCALE GENOMIC DNA]</scope>
    <source>
        <strain evidence="3">cv. Nipponbare</strain>
    </source>
</reference>
<dbReference type="Gramene" id="Os06t0660300-00">
    <property type="protein sequence ID" value="Os06t0660300-00"/>
    <property type="gene ID" value="Os06g0660300"/>
</dbReference>
<keyword evidence="3" id="KW-1185">Reference proteome</keyword>
<evidence type="ECO:0000313" key="3">
    <source>
        <dbReference type="Proteomes" id="UP000059680"/>
    </source>
</evidence>
<name>A0A0P0WZY3_ORYSJ</name>
<feature type="compositionally biased region" description="Basic and acidic residues" evidence="1">
    <location>
        <begin position="124"/>
        <end position="134"/>
    </location>
</feature>
<proteinExistence type="predicted"/>
<evidence type="ECO:0000313" key="2">
    <source>
        <dbReference type="EMBL" id="BAS98971.1"/>
    </source>
</evidence>
<dbReference type="InParanoid" id="A0A0P0WZY3"/>
<sequence>MAIVLLGKHKRDNALWKCCLNNGNMQEYSPEPNGNGSSCNNSWTSQEPHCHCKCRNGLATRNDLWLQSHEQAWLNIAIPSPASDNIDIEPFIIEGIWIFHLIQIHKGPDEADEAGVGVGVSDELAPHHDEDEPRHHARRRHRVRRLRQPGHVGAAALLPRRHVRRPRHRELRRQPRRRALQPVLDLQLAAAVLRRRRDTATHPLPLGVAPPTGTAAGGGAEAKSVEAAWLTALRRLASDTGDALELHTNMCSSLLELEFEPPSSFFLLGAGIMPGFGAGYDGGSAALPEANLLVTCSSRPWARPPAPPCCAMGLAIWLAILLPENMA</sequence>
<organism evidence="2 3">
    <name type="scientific">Oryza sativa subsp. japonica</name>
    <name type="common">Rice</name>
    <dbReference type="NCBI Taxonomy" id="39947"/>
    <lineage>
        <taxon>Eukaryota</taxon>
        <taxon>Viridiplantae</taxon>
        <taxon>Streptophyta</taxon>
        <taxon>Embryophyta</taxon>
        <taxon>Tracheophyta</taxon>
        <taxon>Spermatophyta</taxon>
        <taxon>Magnoliopsida</taxon>
        <taxon>Liliopsida</taxon>
        <taxon>Poales</taxon>
        <taxon>Poaceae</taxon>
        <taxon>BOP clade</taxon>
        <taxon>Oryzoideae</taxon>
        <taxon>Oryzeae</taxon>
        <taxon>Oryzinae</taxon>
        <taxon>Oryza</taxon>
        <taxon>Oryza sativa</taxon>
    </lineage>
</organism>
<protein>
    <submittedName>
        <fullName evidence="2">Os06g0660300 protein</fullName>
    </submittedName>
</protein>
<evidence type="ECO:0000256" key="1">
    <source>
        <dbReference type="SAM" id="MobiDB-lite"/>
    </source>
</evidence>
<feature type="region of interest" description="Disordered" evidence="1">
    <location>
        <begin position="124"/>
        <end position="143"/>
    </location>
</feature>
<reference evidence="3" key="1">
    <citation type="journal article" date="2005" name="Nature">
        <title>The map-based sequence of the rice genome.</title>
        <authorList>
            <consortium name="International rice genome sequencing project (IRGSP)"/>
            <person name="Matsumoto T."/>
            <person name="Wu J."/>
            <person name="Kanamori H."/>
            <person name="Katayose Y."/>
            <person name="Fujisawa M."/>
            <person name="Namiki N."/>
            <person name="Mizuno H."/>
            <person name="Yamamoto K."/>
            <person name="Antonio B.A."/>
            <person name="Baba T."/>
            <person name="Sakata K."/>
            <person name="Nagamura Y."/>
            <person name="Aoki H."/>
            <person name="Arikawa K."/>
            <person name="Arita K."/>
            <person name="Bito T."/>
            <person name="Chiden Y."/>
            <person name="Fujitsuka N."/>
            <person name="Fukunaka R."/>
            <person name="Hamada M."/>
            <person name="Harada C."/>
            <person name="Hayashi A."/>
            <person name="Hijishita S."/>
            <person name="Honda M."/>
            <person name="Hosokawa S."/>
            <person name="Ichikawa Y."/>
            <person name="Idonuma A."/>
            <person name="Iijima M."/>
            <person name="Ikeda M."/>
            <person name="Ikeno M."/>
            <person name="Ito K."/>
            <person name="Ito S."/>
            <person name="Ito T."/>
            <person name="Ito Y."/>
            <person name="Ito Y."/>
            <person name="Iwabuchi A."/>
            <person name="Kamiya K."/>
            <person name="Karasawa W."/>
            <person name="Kurita K."/>
            <person name="Katagiri S."/>
            <person name="Kikuta A."/>
            <person name="Kobayashi H."/>
            <person name="Kobayashi N."/>
            <person name="Machita K."/>
            <person name="Maehara T."/>
            <person name="Masukawa M."/>
            <person name="Mizubayashi T."/>
            <person name="Mukai Y."/>
            <person name="Nagasaki H."/>
            <person name="Nagata Y."/>
            <person name="Naito S."/>
            <person name="Nakashima M."/>
            <person name="Nakama Y."/>
            <person name="Nakamichi Y."/>
            <person name="Nakamura M."/>
            <person name="Meguro A."/>
            <person name="Negishi M."/>
            <person name="Ohta I."/>
            <person name="Ohta T."/>
            <person name="Okamoto M."/>
            <person name="Ono N."/>
            <person name="Saji S."/>
            <person name="Sakaguchi M."/>
            <person name="Sakai K."/>
            <person name="Shibata M."/>
            <person name="Shimokawa T."/>
            <person name="Song J."/>
            <person name="Takazaki Y."/>
            <person name="Terasawa K."/>
            <person name="Tsugane M."/>
            <person name="Tsuji K."/>
            <person name="Ueda S."/>
            <person name="Waki K."/>
            <person name="Yamagata H."/>
            <person name="Yamamoto M."/>
            <person name="Yamamoto S."/>
            <person name="Yamane H."/>
            <person name="Yoshiki S."/>
            <person name="Yoshihara R."/>
            <person name="Yukawa K."/>
            <person name="Zhong H."/>
            <person name="Yano M."/>
            <person name="Yuan Q."/>
            <person name="Ouyang S."/>
            <person name="Liu J."/>
            <person name="Jones K.M."/>
            <person name="Gansberger K."/>
            <person name="Moffat K."/>
            <person name="Hill J."/>
            <person name="Bera J."/>
            <person name="Fadrosh D."/>
            <person name="Jin S."/>
            <person name="Johri S."/>
            <person name="Kim M."/>
            <person name="Overton L."/>
            <person name="Reardon M."/>
            <person name="Tsitrin T."/>
            <person name="Vuong H."/>
            <person name="Weaver B."/>
            <person name="Ciecko A."/>
            <person name="Tallon L."/>
            <person name="Jackson J."/>
            <person name="Pai G."/>
            <person name="Aken S.V."/>
            <person name="Utterback T."/>
            <person name="Reidmuller S."/>
            <person name="Feldblyum T."/>
            <person name="Hsiao J."/>
            <person name="Zismann V."/>
            <person name="Iobst S."/>
            <person name="de Vazeille A.R."/>
            <person name="Buell C.R."/>
            <person name="Ying K."/>
            <person name="Li Y."/>
            <person name="Lu T."/>
            <person name="Huang Y."/>
            <person name="Zhao Q."/>
            <person name="Feng Q."/>
            <person name="Zhang L."/>
            <person name="Zhu J."/>
            <person name="Weng Q."/>
            <person name="Mu J."/>
            <person name="Lu Y."/>
            <person name="Fan D."/>
            <person name="Liu Y."/>
            <person name="Guan J."/>
            <person name="Zhang Y."/>
            <person name="Yu S."/>
            <person name="Liu X."/>
            <person name="Zhang Y."/>
            <person name="Hong G."/>
            <person name="Han B."/>
            <person name="Choisne N."/>
            <person name="Demange N."/>
            <person name="Orjeda G."/>
            <person name="Samain S."/>
            <person name="Cattolico L."/>
            <person name="Pelletier E."/>
            <person name="Couloux A."/>
            <person name="Segurens B."/>
            <person name="Wincker P."/>
            <person name="D'Hont A."/>
            <person name="Scarpelli C."/>
            <person name="Weissenbach J."/>
            <person name="Salanoubat M."/>
            <person name="Quetier F."/>
            <person name="Yu Y."/>
            <person name="Kim H.R."/>
            <person name="Rambo T."/>
            <person name="Currie J."/>
            <person name="Collura K."/>
            <person name="Luo M."/>
            <person name="Yang T."/>
            <person name="Ammiraju J.S.S."/>
            <person name="Engler F."/>
            <person name="Soderlund C."/>
            <person name="Wing R.A."/>
            <person name="Palmer L.E."/>
            <person name="de la Bastide M."/>
            <person name="Spiegel L."/>
            <person name="Nascimento L."/>
            <person name="Zutavern T."/>
            <person name="O'Shaughnessy A."/>
            <person name="Dike S."/>
            <person name="Dedhia N."/>
            <person name="Preston R."/>
            <person name="Balija V."/>
            <person name="McCombie W.R."/>
            <person name="Chow T."/>
            <person name="Chen H."/>
            <person name="Chung M."/>
            <person name="Chen C."/>
            <person name="Shaw J."/>
            <person name="Wu H."/>
            <person name="Hsiao K."/>
            <person name="Chao Y."/>
            <person name="Chu M."/>
            <person name="Cheng C."/>
            <person name="Hour A."/>
            <person name="Lee P."/>
            <person name="Lin S."/>
            <person name="Lin Y."/>
            <person name="Liou J."/>
            <person name="Liu S."/>
            <person name="Hsing Y."/>
            <person name="Raghuvanshi S."/>
            <person name="Mohanty A."/>
            <person name="Bharti A.K."/>
            <person name="Gaur A."/>
            <person name="Gupta V."/>
            <person name="Kumar D."/>
            <person name="Ravi V."/>
            <person name="Vij S."/>
            <person name="Kapur A."/>
            <person name="Khurana P."/>
            <person name="Khurana P."/>
            <person name="Khurana J.P."/>
            <person name="Tyagi A.K."/>
            <person name="Gaikwad K."/>
            <person name="Singh A."/>
            <person name="Dalal V."/>
            <person name="Srivastava S."/>
            <person name="Dixit A."/>
            <person name="Pal A.K."/>
            <person name="Ghazi I.A."/>
            <person name="Yadav M."/>
            <person name="Pandit A."/>
            <person name="Bhargava A."/>
            <person name="Sureshbabu K."/>
            <person name="Batra K."/>
            <person name="Sharma T.R."/>
            <person name="Mohapatra T."/>
            <person name="Singh N.K."/>
            <person name="Messing J."/>
            <person name="Nelson A.B."/>
            <person name="Fuks G."/>
            <person name="Kavchok S."/>
            <person name="Keizer G."/>
            <person name="Linton E."/>
            <person name="Llaca V."/>
            <person name="Song R."/>
            <person name="Tanyolac B."/>
            <person name="Young S."/>
            <person name="Ho-Il K."/>
            <person name="Hahn J.H."/>
            <person name="Sangsakoo G."/>
            <person name="Vanavichit A."/>
            <person name="de Mattos Luiz.A.T."/>
            <person name="Zimmer P.D."/>
            <person name="Malone G."/>
            <person name="Dellagostin O."/>
            <person name="de Oliveira A.C."/>
            <person name="Bevan M."/>
            <person name="Bancroft I."/>
            <person name="Minx P."/>
            <person name="Cordum H."/>
            <person name="Wilson R."/>
            <person name="Cheng Z."/>
            <person name="Jin W."/>
            <person name="Jiang J."/>
            <person name="Leong S.A."/>
            <person name="Iwama H."/>
            <person name="Gojobori T."/>
            <person name="Itoh T."/>
            <person name="Niimura Y."/>
            <person name="Fujii Y."/>
            <person name="Habara T."/>
            <person name="Sakai H."/>
            <person name="Sato Y."/>
            <person name="Wilson G."/>
            <person name="Kumar K."/>
            <person name="McCouch S."/>
            <person name="Juretic N."/>
            <person name="Hoen D."/>
            <person name="Wright S."/>
            <person name="Bruskiewich R."/>
            <person name="Bureau T."/>
            <person name="Miyao A."/>
            <person name="Hirochika H."/>
            <person name="Nishikawa T."/>
            <person name="Kadowaki K."/>
            <person name="Sugiura M."/>
            <person name="Burr B."/>
            <person name="Sasaki T."/>
        </authorList>
    </citation>
    <scope>NUCLEOTIDE SEQUENCE [LARGE SCALE GENOMIC DNA]</scope>
    <source>
        <strain evidence="3">cv. Nipponbare</strain>
    </source>
</reference>
<dbReference type="Proteomes" id="UP000059680">
    <property type="component" value="Chromosome 6"/>
</dbReference>
<accession>A0A0P0WZY3</accession>
<dbReference type="AlphaFoldDB" id="A0A0P0WZY3"/>
<gene>
    <name evidence="2" type="ordered locus">Os06g0660300</name>
    <name evidence="2" type="ORF">OSNPB_060660300</name>
</gene>
<dbReference type="PaxDb" id="39947-A0A0P0WZY3"/>